<dbReference type="InterPro" id="IPR002035">
    <property type="entry name" value="VWF_A"/>
</dbReference>
<name>A0A6A5CC94_NAEFO</name>
<evidence type="ECO:0000256" key="1">
    <source>
        <dbReference type="SAM" id="Coils"/>
    </source>
</evidence>
<dbReference type="SMART" id="SM00327">
    <property type="entry name" value="VWA"/>
    <property type="match status" value="1"/>
</dbReference>
<sequence length="1957" mass="224543">MLRKSRGIVAAKRMAIISDTSCKRDPLIVKNKKDNICFFSFHRILSSTQSTRQFSSSTIHLNNRNHHRMGPNSRIKKIRIGSIELYNSSKEENNLNDDDTLLSIPNFSLFGEDISELEHQQEILSHLKWMAMKDKLGQDMFLIGHYGELKRHLAFTYCQLTKRKVEYVCITKDTSEHDFKQRREIESNSAYYVDQAAVRAAKNGAILIMDGLEKADKNILPILNNLMENREMALESGTMLISPQRYKQLIEEEGKTEEELRLMKIEPTHEDFRIIAMGLPVPPYEGNTLDPPLRSRFNCRMIDLPSMETIFNALANHHKGDPEKFFSFLTLEQKTELFSTLIRFTQSIVQLDNILMSSKTSINTDSKTGAVELLPRFPIENLKNLLEMIHDYRHDLVKSKDEIKRLLYLLYPATLFLSRGHKDEKHENHHKMIEIIEEHLDQCASAIHHILSQSSSGDNDHSASSHSSTFDECLKETTLEEFNTIGFTLIEKHKKLLEDMLKSHKCHRDLCLVGPKGSGKSLIAHAFASMLGYKTIVVFPMYKEMTSKDLLQKRGTTMSGDTVWKNSVLIDAMKDGQICVLDGVDRLGTDILLSIQSLIQERVLYLYNGTRYISHNYFDKLMSEGNYSEKDLNDKGIFKIHPSFRIIAIGLSEQLDWLSLELFNMFHFHVVSNLSVEEEISLLSSRVENTQKSHHLIRSLVLIKNEYNSLEQNEDQRLISMRDLIRIAKRAIRFKDENLLTLLERTTMTYLLPKHHSDLLKKIVQKYSDITTTSLKTCEKSEIQIEKTSNHLRIDDIQVELHHHANLLLVPKPYFIENQSHAAVMKAMLKDHLLMDHTLLIGYQGVGKNKITDQFINLMQSEREYMQLHRDITIASLTVVPSVVDGVLKYIDSPLVRAVKYGRILVLDEIDKCNIETVSILKSLIEDGNMVLGDGRRIVTMQEYEKRKYLKDANLDRLLPIVKGFRIIALANPPNFPFHGNEFYSSSGDIFSTHFVSNVDVDSEIKLLQSYAPTVPELIIRKLSAVFNDLRVAVEDGIIQYPYSTRELVHIVKHLQAFPSETTLQDAIANVFDFDSFDRETLEFISKIFQKHEIPVSFKNSEQFSIRIAQEIPLIKSNEGKNMCVLLNNADLTNACEIQQVSFFINNYRSPQMYYAAYEEPDSGAFATKNPSNKYTNLMEFSELRYVINLPCNKAKYIVSLEDSVHVLSVSNPFGLIHFESNQCDSFTITELYPLHSRLGTNSQFFSLKKLNTIALMSAKTQRPERFSPLSSIMMEATDSTTMMDVELYAFLYCPKGNKKFDVEISYQEKIYKSTAKRTREIPFQILTKFANSHSMCLVFQEGSFTIAVLNFSTWDSSKSVRKGTLPHTAHVLHFPFPIRTIHWISPNSFLVLEHDEVAPNWKLVELVMNGNELRTCIKLVNELSNVTLKNFDLFTCIGNENNFFARPNSQLLSESILIRHLMKNDEYLTIQADLSLKKGNPNISNVDMTFLNKTNQLLMIHHRDASTTVGATMEVLNFQRNTYRKITPPERMLKSISNSNTPLMQNSFVELSNGYVALLHAENQLLLFNLNIDKLSEEALSWQQFNTSKTSTKESLEIEYIDQSNREATFPKHGKEDDLPHVGGNTFAGGSGGSDTAGLGGFGGPYRLAKKGNPVLQVSDEVKKKVSKEILERARKMAEEAYQKRLQEIDMSKDEMNLYAQYKNNVTQQIDQLRKTLSSLKWKDEEEERVWVKNQTSGEIDDNKIVEGIVGEKNIYKKRATEDEKHKSKHLPKKKKIHFVMDVSASMYRFNGQDERLDKLLEIAVIIMESFKGFEDRYEYKITGHSGQTSCLELVHRGKPPQDEKERLKILLKMHAHSQYCWSGDSTLRAMKEASKQKDFDFVVVFSDANLSRYGIEPQDLAQALKKNVYIVFIASMFNEAQQLTQALPSSNGFVCLDTRELSTTFKKILSQNILK</sequence>
<dbReference type="EMBL" id="VFQX01000007">
    <property type="protein sequence ID" value="KAF0982975.1"/>
    <property type="molecule type" value="Genomic_DNA"/>
</dbReference>
<dbReference type="VEuPathDB" id="AmoebaDB:NF0090430"/>
<dbReference type="InterPro" id="IPR039891">
    <property type="entry name" value="VWA8"/>
</dbReference>
<dbReference type="GO" id="GO:0016887">
    <property type="term" value="F:ATP hydrolysis activity"/>
    <property type="evidence" value="ECO:0007669"/>
    <property type="project" value="InterPro"/>
</dbReference>
<dbReference type="RefSeq" id="XP_044567688.1">
    <property type="nucleotide sequence ID" value="XM_044701308.1"/>
</dbReference>
<dbReference type="SUPFAM" id="SSF52540">
    <property type="entry name" value="P-loop containing nucleoside triphosphate hydrolases"/>
    <property type="match status" value="3"/>
</dbReference>
<dbReference type="OrthoDB" id="5186at2759"/>
<comment type="caution">
    <text evidence="4">The sequence shown here is derived from an EMBL/GenBank/DDBJ whole genome shotgun (WGS) entry which is preliminary data.</text>
</comment>
<reference evidence="4 5" key="1">
    <citation type="journal article" date="2019" name="Sci. Rep.">
        <title>Nanopore sequencing improves the draft genome of the human pathogenic amoeba Naegleria fowleri.</title>
        <authorList>
            <person name="Liechti N."/>
            <person name="Schurch N."/>
            <person name="Bruggmann R."/>
            <person name="Wittwer M."/>
        </authorList>
    </citation>
    <scope>NUCLEOTIDE SEQUENCE [LARGE SCALE GENOMIC DNA]</scope>
    <source>
        <strain evidence="4 5">ATCC 30894</strain>
    </source>
</reference>
<gene>
    <name evidence="4" type="ORF">FDP41_010953</name>
</gene>
<feature type="domain" description="VWFA" evidence="3">
    <location>
        <begin position="1775"/>
        <end position="1955"/>
    </location>
</feature>
<dbReference type="GO" id="GO:0005524">
    <property type="term" value="F:ATP binding"/>
    <property type="evidence" value="ECO:0007669"/>
    <property type="project" value="InterPro"/>
</dbReference>
<feature type="compositionally biased region" description="Basic and acidic residues" evidence="2">
    <location>
        <begin position="1612"/>
        <end position="1621"/>
    </location>
</feature>
<dbReference type="FunFam" id="3.40.50.300:FF:000587">
    <property type="entry name" value="von Willebrand factor A domain containing 8"/>
    <property type="match status" value="1"/>
</dbReference>
<feature type="coiled-coil region" evidence="1">
    <location>
        <begin position="1669"/>
        <end position="1724"/>
    </location>
</feature>
<dbReference type="SUPFAM" id="SSF53300">
    <property type="entry name" value="vWA-like"/>
    <property type="match status" value="1"/>
</dbReference>
<dbReference type="PANTHER" id="PTHR21610:SF9">
    <property type="entry name" value="VON WILLEBRAND FACTOR A DOMAIN-CONTAINING PROTEIN 8"/>
    <property type="match status" value="1"/>
</dbReference>
<dbReference type="InterPro" id="IPR027417">
    <property type="entry name" value="P-loop_NTPase"/>
</dbReference>
<dbReference type="VEuPathDB" id="AmoebaDB:FDP41_010953"/>
<evidence type="ECO:0000259" key="3">
    <source>
        <dbReference type="SMART" id="SM00327"/>
    </source>
</evidence>
<evidence type="ECO:0000313" key="4">
    <source>
        <dbReference type="EMBL" id="KAF0982975.1"/>
    </source>
</evidence>
<accession>A0A6A5CC94</accession>
<evidence type="ECO:0000256" key="2">
    <source>
        <dbReference type="SAM" id="MobiDB-lite"/>
    </source>
</evidence>
<dbReference type="Pfam" id="PF07728">
    <property type="entry name" value="AAA_5"/>
    <property type="match status" value="3"/>
</dbReference>
<proteinExistence type="predicted"/>
<dbReference type="Proteomes" id="UP000444721">
    <property type="component" value="Unassembled WGS sequence"/>
</dbReference>
<dbReference type="PANTHER" id="PTHR21610">
    <property type="entry name" value="VON WILLEBRAND FACTOR A DOMAIN-CONTAINING PROTEIN 8"/>
    <property type="match status" value="1"/>
</dbReference>
<evidence type="ECO:0000313" key="5">
    <source>
        <dbReference type="Proteomes" id="UP000444721"/>
    </source>
</evidence>
<dbReference type="InterPro" id="IPR011704">
    <property type="entry name" value="ATPase_dyneun-rel_AAA"/>
</dbReference>
<protein>
    <recommendedName>
        <fullName evidence="3">VWFA domain-containing protein</fullName>
    </recommendedName>
</protein>
<feature type="region of interest" description="Disordered" evidence="2">
    <location>
        <begin position="1612"/>
        <end position="1631"/>
    </location>
</feature>
<dbReference type="VEuPathDB" id="AmoebaDB:NfTy_015980"/>
<organism evidence="4 5">
    <name type="scientific">Naegleria fowleri</name>
    <name type="common">Brain eating amoeba</name>
    <dbReference type="NCBI Taxonomy" id="5763"/>
    <lineage>
        <taxon>Eukaryota</taxon>
        <taxon>Discoba</taxon>
        <taxon>Heterolobosea</taxon>
        <taxon>Tetramitia</taxon>
        <taxon>Eutetramitia</taxon>
        <taxon>Vahlkampfiidae</taxon>
        <taxon>Naegleria</taxon>
    </lineage>
</organism>
<keyword evidence="1" id="KW-0175">Coiled coil</keyword>
<dbReference type="GeneID" id="68118168"/>
<dbReference type="OMA" id="GTHIVHP"/>
<dbReference type="Gene3D" id="3.40.50.300">
    <property type="entry name" value="P-loop containing nucleotide triphosphate hydrolases"/>
    <property type="match status" value="3"/>
</dbReference>
<keyword evidence="5" id="KW-1185">Reference proteome</keyword>
<dbReference type="InterPro" id="IPR036465">
    <property type="entry name" value="vWFA_dom_sf"/>
</dbReference>
<dbReference type="GO" id="GO:0005737">
    <property type="term" value="C:cytoplasm"/>
    <property type="evidence" value="ECO:0007669"/>
    <property type="project" value="TreeGrafter"/>
</dbReference>